<dbReference type="KEGG" id="bne:DA69_09735"/>
<reference evidence="1 2" key="1">
    <citation type="journal article" date="2014" name="Genome Announc.">
        <title>Genome Sequence of a Promising Hydrogen-Producing Facultative Anaerobic Bacterium, Brevundimonas naejangsanensis Strain B1.</title>
        <authorList>
            <person name="Su H."/>
            <person name="Zhang T."/>
            <person name="Bao M."/>
            <person name="Jiang Y."/>
            <person name="Wang Y."/>
            <person name="Tan T."/>
        </authorList>
    </citation>
    <scope>NUCLEOTIDE SEQUENCE [LARGE SCALE GENOMIC DNA]</scope>
    <source>
        <strain evidence="1 2">B1</strain>
    </source>
</reference>
<dbReference type="OrthoDB" id="7168878at2"/>
<evidence type="ECO:0000313" key="2">
    <source>
        <dbReference type="Proteomes" id="UP000077603"/>
    </source>
</evidence>
<dbReference type="eggNOG" id="ENOG502ZMUZ">
    <property type="taxonomic scope" value="Bacteria"/>
</dbReference>
<dbReference type="AlphaFoldDB" id="A0A172Y766"/>
<dbReference type="Proteomes" id="UP000077603">
    <property type="component" value="Chromosome"/>
</dbReference>
<gene>
    <name evidence="1" type="ORF">DA69_09735</name>
</gene>
<sequence length="447" mass="47998">MADLSVAQRAALAHLIERCPDRALPQLLGLAGTMAGDRAAALRELVEVEQLDRRRREVAFGPLAPLFRARADALEGLSFPAGLPARLWRVATRGEPELLPQLDRDDDLSRMVADRLCHSAAVVLRDAPEAVWPGAAPDRIEALAACLDLAPVARRALPHLSAWTGRPSGAELAELKLALRQASSAGPGGVERLLEILFAHMVEARMMLRVLALIGASGREATPGRDEADLLIDRIISALAHRAADIAAQSLEDDAQGRRLTAALTWCAEILTEIDAVLPLRPDSAWAKAVRQARLRIALRLSEHFDAAEKALDAVLPVQRTPLVGRMTRPTPLLSQLPDAAAAARARVLLTLTGQVRPMATVFGCEAERRQTAEALTGRLATWADEAIEQLNDGQTRDEGVARKRIGLTAELLGLLGAKDASRTVRRRLAIARSNTGASSRASPPAA</sequence>
<name>A0A172Y766_9CAUL</name>
<dbReference type="EMBL" id="CP015614">
    <property type="protein sequence ID" value="ANF55002.1"/>
    <property type="molecule type" value="Genomic_DNA"/>
</dbReference>
<dbReference type="RefSeq" id="WP_025978531.1">
    <property type="nucleotide sequence ID" value="NZ_CP015614.1"/>
</dbReference>
<protein>
    <submittedName>
        <fullName evidence="1">Uncharacterized protein</fullName>
    </submittedName>
</protein>
<proteinExistence type="predicted"/>
<keyword evidence="2" id="KW-1185">Reference proteome</keyword>
<evidence type="ECO:0000313" key="1">
    <source>
        <dbReference type="EMBL" id="ANF55002.1"/>
    </source>
</evidence>
<accession>A0A172Y766</accession>
<organism evidence="1 2">
    <name type="scientific">Brevundimonas naejangsanensis</name>
    <dbReference type="NCBI Taxonomy" id="588932"/>
    <lineage>
        <taxon>Bacteria</taxon>
        <taxon>Pseudomonadati</taxon>
        <taxon>Pseudomonadota</taxon>
        <taxon>Alphaproteobacteria</taxon>
        <taxon>Caulobacterales</taxon>
        <taxon>Caulobacteraceae</taxon>
        <taxon>Brevundimonas</taxon>
    </lineage>
</organism>
<dbReference type="STRING" id="588932.DA69_09735"/>